<dbReference type="NCBIfam" id="NF004088">
    <property type="entry name" value="PRK05590.1"/>
    <property type="match status" value="1"/>
</dbReference>
<organism evidence="1 2">
    <name type="scientific">Acetoanaerobium pronyense</name>
    <dbReference type="NCBI Taxonomy" id="1482736"/>
    <lineage>
        <taxon>Bacteria</taxon>
        <taxon>Bacillati</taxon>
        <taxon>Bacillota</taxon>
        <taxon>Clostridia</taxon>
        <taxon>Peptostreptococcales</taxon>
        <taxon>Filifactoraceae</taxon>
        <taxon>Acetoanaerobium</taxon>
    </lineage>
</organism>
<gene>
    <name evidence="1" type="ORF">J2Z35_001313</name>
</gene>
<dbReference type="Proteomes" id="UP001314903">
    <property type="component" value="Unassembled WGS sequence"/>
</dbReference>
<dbReference type="PANTHER" id="PTHR33747:SF1">
    <property type="entry name" value="ADENYLATE CYCLASE-ASSOCIATED CAP C-TERMINAL DOMAIN-CONTAINING PROTEIN"/>
    <property type="match status" value="1"/>
</dbReference>
<comment type="caution">
    <text evidence="1">The sequence shown here is derived from an EMBL/GenBank/DDBJ whole genome shotgun (WGS) entry which is preliminary data.</text>
</comment>
<name>A0ABS4KJW9_9FIRM</name>
<accession>A0ABS4KJW9</accession>
<proteinExistence type="predicted"/>
<evidence type="ECO:0000313" key="1">
    <source>
        <dbReference type="EMBL" id="MBP2027516.1"/>
    </source>
</evidence>
<protein>
    <submittedName>
        <fullName evidence="1">Uncharacterized protein YecA (UPF0149 family)</fullName>
    </submittedName>
</protein>
<dbReference type="PANTHER" id="PTHR33747">
    <property type="entry name" value="UPF0225 PROTEIN SCO1677"/>
    <property type="match status" value="1"/>
</dbReference>
<dbReference type="EMBL" id="JAGGLI010000012">
    <property type="protein sequence ID" value="MBP2027516.1"/>
    <property type="molecule type" value="Genomic_DNA"/>
</dbReference>
<dbReference type="InterPro" id="IPR004027">
    <property type="entry name" value="SEC_C_motif"/>
</dbReference>
<keyword evidence="2" id="KW-1185">Reference proteome</keyword>
<dbReference type="Pfam" id="PF02810">
    <property type="entry name" value="SEC-C"/>
    <property type="match status" value="1"/>
</dbReference>
<sequence length="168" mass="19703">MSLYESWKTDAYEPASEAEYEAFWKEYLPKEQKIYEYLLDNKDEVVSGTVKDLSEKFELDMVTFVGFMDGINTSLTNQYEVEELKEDTVITLELDMEKLYFNMLEAKADWLYNLPQWESILSEEKIAEITKEYKKSKTIVKDDKVGRNDPCICGSGKKYKKCCALKEQ</sequence>
<dbReference type="RefSeq" id="WP_209660578.1">
    <property type="nucleotide sequence ID" value="NZ_JAGGLI010000012.1"/>
</dbReference>
<evidence type="ECO:0000313" key="2">
    <source>
        <dbReference type="Proteomes" id="UP001314903"/>
    </source>
</evidence>
<dbReference type="SUPFAM" id="SSF103642">
    <property type="entry name" value="Sec-C motif"/>
    <property type="match status" value="1"/>
</dbReference>
<reference evidence="1 2" key="1">
    <citation type="submission" date="2021-03" db="EMBL/GenBank/DDBJ databases">
        <title>Genomic Encyclopedia of Type Strains, Phase IV (KMG-IV): sequencing the most valuable type-strain genomes for metagenomic binning, comparative biology and taxonomic classification.</title>
        <authorList>
            <person name="Goeker M."/>
        </authorList>
    </citation>
    <scope>NUCLEOTIDE SEQUENCE [LARGE SCALE GENOMIC DNA]</scope>
    <source>
        <strain evidence="1 2">DSM 27512</strain>
    </source>
</reference>
<dbReference type="Gene3D" id="3.10.450.50">
    <property type="match status" value="1"/>
</dbReference>